<dbReference type="PROSITE" id="PS51704">
    <property type="entry name" value="GP_PDE"/>
    <property type="match status" value="1"/>
</dbReference>
<evidence type="ECO:0000313" key="4">
    <source>
        <dbReference type="Proteomes" id="UP000536179"/>
    </source>
</evidence>
<feature type="transmembrane region" description="Helical" evidence="1">
    <location>
        <begin position="174"/>
        <end position="207"/>
    </location>
</feature>
<feature type="transmembrane region" description="Helical" evidence="1">
    <location>
        <begin position="280"/>
        <end position="304"/>
    </location>
</feature>
<reference evidence="3 4" key="1">
    <citation type="submission" date="2020-08" db="EMBL/GenBank/DDBJ databases">
        <title>Genomic Encyclopedia of Type Strains, Phase III (KMG-III): the genomes of soil and plant-associated and newly described type strains.</title>
        <authorList>
            <person name="Whitman W."/>
        </authorList>
    </citation>
    <scope>NUCLEOTIDE SEQUENCE [LARGE SCALE GENOMIC DNA]</scope>
    <source>
        <strain evidence="3 4">CECT 8075</strain>
    </source>
</reference>
<dbReference type="EMBL" id="JACHXU010000024">
    <property type="protein sequence ID" value="MBB3209470.1"/>
    <property type="molecule type" value="Genomic_DNA"/>
</dbReference>
<feature type="transmembrane region" description="Helical" evidence="1">
    <location>
        <begin position="336"/>
        <end position="355"/>
    </location>
</feature>
<feature type="transmembrane region" description="Helical" evidence="1">
    <location>
        <begin position="134"/>
        <end position="154"/>
    </location>
</feature>
<sequence>MAEDPIADSRAVLIRAASDFRANWKSLAVTGAAFKIIAFIVLTPLVGVLFRTLIALSGSSILTDVDIAYLFLRPVGLACVIVTGACWLGIIALEQTALLGILCASELDRRLSFVGALRFAAANAWKVVQLTGRVLVWLLLVLLPFAVVAGVTYVTLLSNYDINYYLTEKPPVFIAAVCVGGMLLAVLGAILLRAFTGWLFALPLLLFENVSPSQSLRQSNERATGHRRTIVLFIVGWIIATSGMALIATGVVAAVGNLLVQDGTASLRYLMVTVGLTLSVWAFANVTINLLTTTTFAAILFNLYRYRGSGNLSAVSLGQAISSTNQTGLGITRTRLIMAGVVGVVVAATVGAFAIQSVRLEDDVEVMAHRGASAVAPENTMAAFERAIEDGADWIELDVQETSDGEVVVLHDSDFMKLGGNPLKIWDATIDDLSDIDIGSRIATEFASERTPLLSDVLRACKGRIGVNIELKYYGHDQDLEQRVVDVVEAEGMVSDVLAMSLKRDGVRKLKSLRPDWKVGLLMSVSAGDLRKIDVDFLAVNAGFASRSFIASAHASGMDVYVWTVNDPVTMSTMIGRGVDGLLTDRPALARKVLKQRAAMSAPERLMLELAGLLRTDPPIAEQ</sequence>
<dbReference type="Gene3D" id="3.20.20.190">
    <property type="entry name" value="Phosphatidylinositol (PI) phosphodiesterase"/>
    <property type="match status" value="1"/>
</dbReference>
<protein>
    <submittedName>
        <fullName evidence="3">Glycerophosphoryl diester phosphodiesterase</fullName>
        <ecNumber evidence="3">3.1.4.46</ecNumber>
    </submittedName>
</protein>
<dbReference type="Pfam" id="PF03009">
    <property type="entry name" value="GDPD"/>
    <property type="match status" value="1"/>
</dbReference>
<name>A0A7W5H8V2_9BACT</name>
<keyword evidence="1" id="KW-0812">Transmembrane</keyword>
<evidence type="ECO:0000256" key="1">
    <source>
        <dbReference type="SAM" id="Phobius"/>
    </source>
</evidence>
<dbReference type="Pfam" id="PF10110">
    <property type="entry name" value="GPDPase_memb"/>
    <property type="match status" value="1"/>
</dbReference>
<feature type="transmembrane region" description="Helical" evidence="1">
    <location>
        <begin position="27"/>
        <end position="50"/>
    </location>
</feature>
<dbReference type="GO" id="GO:0006629">
    <property type="term" value="P:lipid metabolic process"/>
    <property type="evidence" value="ECO:0007669"/>
    <property type="project" value="InterPro"/>
</dbReference>
<dbReference type="GO" id="GO:0008889">
    <property type="term" value="F:glycerophosphodiester phosphodiesterase activity"/>
    <property type="evidence" value="ECO:0007669"/>
    <property type="project" value="UniProtKB-EC"/>
</dbReference>
<organism evidence="3 4">
    <name type="scientific">Aporhodopirellula rubra</name>
    <dbReference type="NCBI Taxonomy" id="980271"/>
    <lineage>
        <taxon>Bacteria</taxon>
        <taxon>Pseudomonadati</taxon>
        <taxon>Planctomycetota</taxon>
        <taxon>Planctomycetia</taxon>
        <taxon>Pirellulales</taxon>
        <taxon>Pirellulaceae</taxon>
        <taxon>Aporhodopirellula</taxon>
    </lineage>
</organism>
<keyword evidence="1" id="KW-0472">Membrane</keyword>
<dbReference type="PANTHER" id="PTHR46211:SF8">
    <property type="entry name" value="PHOSPHODIESTERASE"/>
    <property type="match status" value="1"/>
</dbReference>
<dbReference type="InterPro" id="IPR018476">
    <property type="entry name" value="GlyceroP-diester-Pdiesterase_M"/>
</dbReference>
<dbReference type="RefSeq" id="WP_184308111.1">
    <property type="nucleotide sequence ID" value="NZ_JACHXU010000024.1"/>
</dbReference>
<keyword evidence="3" id="KW-0378">Hydrolase</keyword>
<gene>
    <name evidence="3" type="ORF">FHS27_005310</name>
</gene>
<dbReference type="Proteomes" id="UP000536179">
    <property type="component" value="Unassembled WGS sequence"/>
</dbReference>
<feature type="domain" description="GP-PDE" evidence="2">
    <location>
        <begin position="364"/>
        <end position="594"/>
    </location>
</feature>
<comment type="caution">
    <text evidence="3">The sequence shown here is derived from an EMBL/GenBank/DDBJ whole genome shotgun (WGS) entry which is preliminary data.</text>
</comment>
<dbReference type="InterPro" id="IPR030395">
    <property type="entry name" value="GP_PDE_dom"/>
</dbReference>
<keyword evidence="4" id="KW-1185">Reference proteome</keyword>
<dbReference type="PANTHER" id="PTHR46211">
    <property type="entry name" value="GLYCEROPHOSPHORYL DIESTER PHOSPHODIESTERASE"/>
    <property type="match status" value="1"/>
</dbReference>
<dbReference type="InterPro" id="IPR017946">
    <property type="entry name" value="PLC-like_Pdiesterase_TIM-brl"/>
</dbReference>
<feature type="transmembrane region" description="Helical" evidence="1">
    <location>
        <begin position="228"/>
        <end position="260"/>
    </location>
</feature>
<evidence type="ECO:0000313" key="3">
    <source>
        <dbReference type="EMBL" id="MBB3209470.1"/>
    </source>
</evidence>
<evidence type="ECO:0000259" key="2">
    <source>
        <dbReference type="PROSITE" id="PS51704"/>
    </source>
</evidence>
<proteinExistence type="predicted"/>
<accession>A0A7W5H8V2</accession>
<feature type="transmembrane region" description="Helical" evidence="1">
    <location>
        <begin position="70"/>
        <end position="93"/>
    </location>
</feature>
<dbReference type="AlphaFoldDB" id="A0A7W5H8V2"/>
<keyword evidence="1" id="KW-1133">Transmembrane helix</keyword>
<dbReference type="EC" id="3.1.4.46" evidence="3"/>
<dbReference type="SUPFAM" id="SSF51695">
    <property type="entry name" value="PLC-like phosphodiesterases"/>
    <property type="match status" value="1"/>
</dbReference>